<evidence type="ECO:0000313" key="1">
    <source>
        <dbReference type="EMBL" id="KTC77975.1"/>
    </source>
</evidence>
<accession>A0A0W0S341</accession>
<dbReference type="EMBL" id="LNXV01000033">
    <property type="protein sequence ID" value="KTC77975.1"/>
    <property type="molecule type" value="Genomic_DNA"/>
</dbReference>
<dbReference type="PATRIC" id="fig|29422.6.peg.2416"/>
<evidence type="ECO:0000313" key="2">
    <source>
        <dbReference type="Proteomes" id="UP000054742"/>
    </source>
</evidence>
<dbReference type="Proteomes" id="UP000054742">
    <property type="component" value="Unassembled WGS sequence"/>
</dbReference>
<evidence type="ECO:0008006" key="3">
    <source>
        <dbReference type="Google" id="ProtNLM"/>
    </source>
</evidence>
<reference evidence="1 2" key="1">
    <citation type="submission" date="2015-11" db="EMBL/GenBank/DDBJ databases">
        <title>Genomic analysis of 38 Legionella species identifies large and diverse effector repertoires.</title>
        <authorList>
            <person name="Burstein D."/>
            <person name="Amaro F."/>
            <person name="Zusman T."/>
            <person name="Lifshitz Z."/>
            <person name="Cohen O."/>
            <person name="Gilbert J.A."/>
            <person name="Pupko T."/>
            <person name="Shuman H.A."/>
            <person name="Segal G."/>
        </authorList>
    </citation>
    <scope>NUCLEOTIDE SEQUENCE [LARGE SCALE GENOMIC DNA]</scope>
    <source>
        <strain evidence="1 2">ATCC 43878</strain>
    </source>
</reference>
<organism evidence="1 2">
    <name type="scientific">Legionella brunensis</name>
    <dbReference type="NCBI Taxonomy" id="29422"/>
    <lineage>
        <taxon>Bacteria</taxon>
        <taxon>Pseudomonadati</taxon>
        <taxon>Pseudomonadota</taxon>
        <taxon>Gammaproteobacteria</taxon>
        <taxon>Legionellales</taxon>
        <taxon>Legionellaceae</taxon>
        <taxon>Legionella</taxon>
    </lineage>
</organism>
<proteinExistence type="predicted"/>
<dbReference type="OrthoDB" id="5638816at2"/>
<keyword evidence="2" id="KW-1185">Reference proteome</keyword>
<dbReference type="AlphaFoldDB" id="A0A0W0S341"/>
<comment type="caution">
    <text evidence="1">The sequence shown here is derived from an EMBL/GenBank/DDBJ whole genome shotgun (WGS) entry which is preliminary data.</text>
</comment>
<sequence length="168" mass="19034">MRSKSEIGEDNEISQEELFRLTKTGLGSIPSPYDVPWSFLIHSNYRADINRDNVVAKLQEDKALQGIVFRPSSSRGCTTISILTTTNGATNLVMSNCELNKLENSYHYYGLNLPSSILEIIKACPSNSIKNISGEFIASELQKKLEVAKYEFERPQRELAERFKMDSY</sequence>
<dbReference type="RefSeq" id="WP_058442259.1">
    <property type="nucleotide sequence ID" value="NZ_CAAAHU010000018.1"/>
</dbReference>
<gene>
    <name evidence="1" type="ORF">Lbru_2267</name>
</gene>
<name>A0A0W0S341_9GAMM</name>
<protein>
    <recommendedName>
        <fullName evidence="3">SH2 domain-containing protein</fullName>
    </recommendedName>
</protein>